<evidence type="ECO:0000313" key="3">
    <source>
        <dbReference type="Proteomes" id="UP000827284"/>
    </source>
</evidence>
<feature type="region of interest" description="Disordered" evidence="1">
    <location>
        <begin position="1"/>
        <end position="208"/>
    </location>
</feature>
<evidence type="ECO:0000256" key="1">
    <source>
        <dbReference type="SAM" id="MobiDB-lite"/>
    </source>
</evidence>
<dbReference type="EMBL" id="BQFW01000004">
    <property type="protein sequence ID" value="GJJ70564.1"/>
    <property type="molecule type" value="Genomic_DNA"/>
</dbReference>
<reference evidence="2" key="2">
    <citation type="journal article" date="2022" name="Microbiol. Resour. Announc.">
        <title>Whole-Genome Sequence of Entomortierella parvispora E1425, a Mucoromycotan Fungus Associated with Burkholderiaceae-Related Endosymbiotic Bacteria.</title>
        <authorList>
            <person name="Herlambang A."/>
            <person name="Guo Y."/>
            <person name="Takashima Y."/>
            <person name="Narisawa K."/>
            <person name="Ohta H."/>
            <person name="Nishizawa T."/>
        </authorList>
    </citation>
    <scope>NUCLEOTIDE SEQUENCE</scope>
    <source>
        <strain evidence="2">E1425</strain>
    </source>
</reference>
<evidence type="ECO:0000313" key="2">
    <source>
        <dbReference type="EMBL" id="GJJ70564.1"/>
    </source>
</evidence>
<feature type="compositionally biased region" description="Basic and acidic residues" evidence="1">
    <location>
        <begin position="145"/>
        <end position="165"/>
    </location>
</feature>
<feature type="compositionally biased region" description="Low complexity" evidence="1">
    <location>
        <begin position="181"/>
        <end position="196"/>
    </location>
</feature>
<sequence length="208" mass="22902">MTASTSTTTNSSPCEISILPTHPQDPVLHSYQSNQSEQRGRSHEQTPLAQVPEVHVEDPASAADTQNVSSPRRGTFMAFADRLRSRSRSHSRRQSLDVANDNRLPLELTNTTSSNMSSSSGKSKSSRSRSQSRSRGTEGSGPYDDVIRAQDAFMERLREEEERTHATHNVDGIPLKHASRSRTSSPSRGSRRSSISQALGLEKPLLSF</sequence>
<feature type="compositionally biased region" description="Polar residues" evidence="1">
    <location>
        <begin position="63"/>
        <end position="72"/>
    </location>
</feature>
<reference evidence="2" key="1">
    <citation type="submission" date="2021-11" db="EMBL/GenBank/DDBJ databases">
        <authorList>
            <person name="Herlambang A."/>
            <person name="Guo Y."/>
            <person name="Takashima Y."/>
            <person name="Nishizawa T."/>
        </authorList>
    </citation>
    <scope>NUCLEOTIDE SEQUENCE</scope>
    <source>
        <strain evidence="2">E1425</strain>
    </source>
</reference>
<protein>
    <submittedName>
        <fullName evidence="2">Uncharacterized protein</fullName>
    </submittedName>
</protein>
<accession>A0A9P3H5T4</accession>
<keyword evidence="3" id="KW-1185">Reference proteome</keyword>
<name>A0A9P3H5T4_9FUNG</name>
<feature type="compositionally biased region" description="Low complexity" evidence="1">
    <location>
        <begin position="109"/>
        <end position="123"/>
    </location>
</feature>
<gene>
    <name evidence="2" type="ORF">EMPS_02913</name>
</gene>
<feature type="compositionally biased region" description="Low complexity" evidence="1">
    <location>
        <begin position="1"/>
        <end position="12"/>
    </location>
</feature>
<dbReference type="OrthoDB" id="2415882at2759"/>
<dbReference type="Proteomes" id="UP000827284">
    <property type="component" value="Unassembled WGS sequence"/>
</dbReference>
<dbReference type="AlphaFoldDB" id="A0A9P3H5T4"/>
<organism evidence="2 3">
    <name type="scientific">Entomortierella parvispora</name>
    <dbReference type="NCBI Taxonomy" id="205924"/>
    <lineage>
        <taxon>Eukaryota</taxon>
        <taxon>Fungi</taxon>
        <taxon>Fungi incertae sedis</taxon>
        <taxon>Mucoromycota</taxon>
        <taxon>Mortierellomycotina</taxon>
        <taxon>Mortierellomycetes</taxon>
        <taxon>Mortierellales</taxon>
        <taxon>Mortierellaceae</taxon>
        <taxon>Entomortierella</taxon>
    </lineage>
</organism>
<comment type="caution">
    <text evidence="2">The sequence shown here is derived from an EMBL/GenBank/DDBJ whole genome shotgun (WGS) entry which is preliminary data.</text>
</comment>
<proteinExistence type="predicted"/>